<feature type="region of interest" description="Disordered" evidence="1">
    <location>
        <begin position="40"/>
        <end position="59"/>
    </location>
</feature>
<organism evidence="2 3">
    <name type="scientific">Halobaculum marinum</name>
    <dbReference type="NCBI Taxonomy" id="3031996"/>
    <lineage>
        <taxon>Archaea</taxon>
        <taxon>Methanobacteriati</taxon>
        <taxon>Methanobacteriota</taxon>
        <taxon>Stenosarchaea group</taxon>
        <taxon>Halobacteria</taxon>
        <taxon>Halobacteriales</taxon>
        <taxon>Haloferacaceae</taxon>
        <taxon>Halobaculum</taxon>
    </lineage>
</organism>
<protein>
    <submittedName>
        <fullName evidence="2">Uncharacterized protein</fullName>
    </submittedName>
</protein>
<keyword evidence="3" id="KW-1185">Reference proteome</keyword>
<dbReference type="AlphaFoldDB" id="A0ABD5X004"/>
<dbReference type="GeneID" id="79271216"/>
<dbReference type="EMBL" id="JBHTAG010000003">
    <property type="protein sequence ID" value="MFC7097868.1"/>
    <property type="molecule type" value="Genomic_DNA"/>
</dbReference>
<evidence type="ECO:0000313" key="3">
    <source>
        <dbReference type="Proteomes" id="UP001596388"/>
    </source>
</evidence>
<dbReference type="RefSeq" id="WP_276237638.1">
    <property type="nucleotide sequence ID" value="NZ_CP119989.1"/>
</dbReference>
<name>A0ABD5X004_9EURY</name>
<gene>
    <name evidence="2" type="ORF">ACFQKD_11190</name>
</gene>
<proteinExistence type="predicted"/>
<evidence type="ECO:0000256" key="1">
    <source>
        <dbReference type="SAM" id="MobiDB-lite"/>
    </source>
</evidence>
<evidence type="ECO:0000313" key="2">
    <source>
        <dbReference type="EMBL" id="MFC7097868.1"/>
    </source>
</evidence>
<feature type="compositionally biased region" description="Basic and acidic residues" evidence="1">
    <location>
        <begin position="1"/>
        <end position="13"/>
    </location>
</feature>
<dbReference type="Proteomes" id="UP001596388">
    <property type="component" value="Unassembled WGS sequence"/>
</dbReference>
<reference evidence="2 3" key="1">
    <citation type="journal article" date="2019" name="Int. J. Syst. Evol. Microbiol.">
        <title>The Global Catalogue of Microorganisms (GCM) 10K type strain sequencing project: providing services to taxonomists for standard genome sequencing and annotation.</title>
        <authorList>
            <consortium name="The Broad Institute Genomics Platform"/>
            <consortium name="The Broad Institute Genome Sequencing Center for Infectious Disease"/>
            <person name="Wu L."/>
            <person name="Ma J."/>
        </authorList>
    </citation>
    <scope>NUCLEOTIDE SEQUENCE [LARGE SCALE GENOMIC DNA]</scope>
    <source>
        <strain evidence="2 3">DT55</strain>
    </source>
</reference>
<comment type="caution">
    <text evidence="2">The sequence shown here is derived from an EMBL/GenBank/DDBJ whole genome shotgun (WGS) entry which is preliminary data.</text>
</comment>
<feature type="region of interest" description="Disordered" evidence="1">
    <location>
        <begin position="1"/>
        <end position="28"/>
    </location>
</feature>
<sequence length="59" mass="6026">MHRDGIDRDDLDHSVTPSEWTSHADTRDVTGAAVATCGLADSTGATTGGDRASGAGVRQ</sequence>
<accession>A0ABD5X004</accession>